<sequence>MFFGKREETIPYPPGPYVLTPSGSFDGNDGRWSSFNINIGDDGTNKSNGQNFRVLISTSSGVTLVPGQAQWCDDTDCAKSRGIGVYNGQQSLGLQESSTWQDAGIYSIPLPDWWTDTLAIDSSNTTAGGIWGLDNVGLGLSSPESPILQGQYVVKYLIQNFFMGSFGLAAGSSGPQGAVKPNFLDSLYNSGVMIASRSYGYSAGAYHRNNNGVTGSLVLGGYDESRFTKPGISISMPNKSNNTLVVGVQSILYKPDQNIEPNVESLTQSGGFSATIDSTLPYLILPDDVCNEFASRFGLILDESSQLFTVNASAHRLNQNQNASVSFKIGAGPGDSASYTSIDLPYSAFDQQANYPLPVADGTQYFPIKRTDKGIYVLGRTFLQEAYIIVDYERSNFTVAPAYYADPMPAQTLVSIYNTTYTRPPSPDSGSKGGLPAGAIAGIVVGIVLAFVIAGVAAFLLWRKRRAAKKSEEETEKPSEIDTTSAGAEIKYRRVSELTGSEAPQSPKDSAAGYYNVDHKSIPPISEMSPESTPAELYSPPPDGRDTFDYFSTGRMRRRGATRDRDSSGNNTPRTPIAELPGDDAVRALPGKQDPVPKPQHSRSPSDNSLSTNIDEVLAKKRAKAGADGAEQSVEPGAPATREEIARATTEAQQEGAEHAAQSVLERRPSHARGLSDTTVQSDSTAVSQPTPEEIERWARNVDDGPIRPMSP</sequence>
<dbReference type="InterPro" id="IPR001461">
    <property type="entry name" value="Aspartic_peptidase_A1"/>
</dbReference>
<gene>
    <name evidence="5" type="ORF">BDW02DRAFT_509299</name>
</gene>
<feature type="compositionally biased region" description="Low complexity" evidence="2">
    <location>
        <begin position="647"/>
        <end position="662"/>
    </location>
</feature>
<dbReference type="PROSITE" id="PS51767">
    <property type="entry name" value="PEPTIDASE_A1"/>
    <property type="match status" value="1"/>
</dbReference>
<dbReference type="GO" id="GO:0004190">
    <property type="term" value="F:aspartic-type endopeptidase activity"/>
    <property type="evidence" value="ECO:0007669"/>
    <property type="project" value="InterPro"/>
</dbReference>
<accession>A0A6A5K5N5</accession>
<feature type="compositionally biased region" description="Basic and acidic residues" evidence="2">
    <location>
        <begin position="694"/>
        <end position="706"/>
    </location>
</feature>
<keyword evidence="3" id="KW-0812">Transmembrane</keyword>
<feature type="region of interest" description="Disordered" evidence="2">
    <location>
        <begin position="497"/>
        <end position="712"/>
    </location>
</feature>
<dbReference type="GO" id="GO:0006508">
    <property type="term" value="P:proteolysis"/>
    <property type="evidence" value="ECO:0007669"/>
    <property type="project" value="UniProtKB-KW"/>
</dbReference>
<proteinExistence type="inferred from homology"/>
<name>A0A6A5K5N5_9PLEO</name>
<keyword evidence="5" id="KW-0645">Protease</keyword>
<keyword evidence="3" id="KW-1133">Transmembrane helix</keyword>
<keyword evidence="3" id="KW-0472">Membrane</keyword>
<feature type="compositionally biased region" description="Low complexity" evidence="2">
    <location>
        <begin position="522"/>
        <end position="534"/>
    </location>
</feature>
<feature type="compositionally biased region" description="Polar residues" evidence="2">
    <location>
        <begin position="498"/>
        <end position="508"/>
    </location>
</feature>
<dbReference type="AlphaFoldDB" id="A0A6A5K5N5"/>
<dbReference type="OrthoDB" id="4074350at2759"/>
<dbReference type="EMBL" id="ML975428">
    <property type="protein sequence ID" value="KAF1829712.1"/>
    <property type="molecule type" value="Genomic_DNA"/>
</dbReference>
<protein>
    <submittedName>
        <fullName evidence="5">Acid protease</fullName>
    </submittedName>
</protein>
<dbReference type="Pfam" id="PF00026">
    <property type="entry name" value="Asp"/>
    <property type="match status" value="1"/>
</dbReference>
<reference evidence="5" key="1">
    <citation type="submission" date="2020-01" db="EMBL/GenBank/DDBJ databases">
        <authorList>
            <consortium name="DOE Joint Genome Institute"/>
            <person name="Haridas S."/>
            <person name="Albert R."/>
            <person name="Binder M."/>
            <person name="Bloem J."/>
            <person name="Labutti K."/>
            <person name="Salamov A."/>
            <person name="Andreopoulos B."/>
            <person name="Baker S.E."/>
            <person name="Barry K."/>
            <person name="Bills G."/>
            <person name="Bluhm B.H."/>
            <person name="Cannon C."/>
            <person name="Castanera R."/>
            <person name="Culley D.E."/>
            <person name="Daum C."/>
            <person name="Ezra D."/>
            <person name="Gonzalez J.B."/>
            <person name="Henrissat B."/>
            <person name="Kuo A."/>
            <person name="Liang C."/>
            <person name="Lipzen A."/>
            <person name="Lutzoni F."/>
            <person name="Magnuson J."/>
            <person name="Mondo S."/>
            <person name="Nolan M."/>
            <person name="Ohm R."/>
            <person name="Pangilinan J."/>
            <person name="Park H.-J."/>
            <person name="Ramirez L."/>
            <person name="Alfaro M."/>
            <person name="Sun H."/>
            <person name="Tritt A."/>
            <person name="Yoshinaga Y."/>
            <person name="Zwiers L.-H."/>
            <person name="Turgeon B.G."/>
            <person name="Goodwin S.B."/>
            <person name="Spatafora J.W."/>
            <person name="Crous P.W."/>
            <person name="Grigoriev I.V."/>
        </authorList>
    </citation>
    <scope>NUCLEOTIDE SEQUENCE</scope>
    <source>
        <strain evidence="5">P77</strain>
    </source>
</reference>
<dbReference type="SUPFAM" id="SSF50630">
    <property type="entry name" value="Acid proteases"/>
    <property type="match status" value="1"/>
</dbReference>
<evidence type="ECO:0000256" key="3">
    <source>
        <dbReference type="SAM" id="Phobius"/>
    </source>
</evidence>
<evidence type="ECO:0000313" key="5">
    <source>
        <dbReference type="EMBL" id="KAF1829712.1"/>
    </source>
</evidence>
<feature type="transmembrane region" description="Helical" evidence="3">
    <location>
        <begin position="439"/>
        <end position="462"/>
    </location>
</feature>
<dbReference type="PANTHER" id="PTHR47966:SF51">
    <property type="entry name" value="BETA-SITE APP-CLEAVING ENZYME, ISOFORM A-RELATED"/>
    <property type="match status" value="1"/>
</dbReference>
<dbReference type="CDD" id="cd05471">
    <property type="entry name" value="pepsin_like"/>
    <property type="match status" value="1"/>
</dbReference>
<evidence type="ECO:0000259" key="4">
    <source>
        <dbReference type="PROSITE" id="PS51767"/>
    </source>
</evidence>
<dbReference type="InterPro" id="IPR034164">
    <property type="entry name" value="Pepsin-like_dom"/>
</dbReference>
<feature type="compositionally biased region" description="Polar residues" evidence="2">
    <location>
        <begin position="676"/>
        <end position="691"/>
    </location>
</feature>
<evidence type="ECO:0000313" key="6">
    <source>
        <dbReference type="Proteomes" id="UP000800040"/>
    </source>
</evidence>
<feature type="region of interest" description="Disordered" evidence="2">
    <location>
        <begin position="469"/>
        <end position="488"/>
    </location>
</feature>
<evidence type="ECO:0000256" key="1">
    <source>
        <dbReference type="ARBA" id="ARBA00007447"/>
    </source>
</evidence>
<organism evidence="5 6">
    <name type="scientific">Decorospora gaudefroyi</name>
    <dbReference type="NCBI Taxonomy" id="184978"/>
    <lineage>
        <taxon>Eukaryota</taxon>
        <taxon>Fungi</taxon>
        <taxon>Dikarya</taxon>
        <taxon>Ascomycota</taxon>
        <taxon>Pezizomycotina</taxon>
        <taxon>Dothideomycetes</taxon>
        <taxon>Pleosporomycetidae</taxon>
        <taxon>Pleosporales</taxon>
        <taxon>Pleosporineae</taxon>
        <taxon>Pleosporaceae</taxon>
        <taxon>Decorospora</taxon>
    </lineage>
</organism>
<dbReference type="Proteomes" id="UP000800040">
    <property type="component" value="Unassembled WGS sequence"/>
</dbReference>
<feature type="domain" description="Peptidase A1" evidence="4">
    <location>
        <begin position="33"/>
        <end position="400"/>
    </location>
</feature>
<feature type="compositionally biased region" description="Basic and acidic residues" evidence="2">
    <location>
        <begin position="469"/>
        <end position="480"/>
    </location>
</feature>
<dbReference type="CDD" id="cd12087">
    <property type="entry name" value="TM_EGFR-like"/>
    <property type="match status" value="1"/>
</dbReference>
<comment type="similarity">
    <text evidence="1">Belongs to the peptidase A1 family.</text>
</comment>
<dbReference type="PANTHER" id="PTHR47966">
    <property type="entry name" value="BETA-SITE APP-CLEAVING ENZYME, ISOFORM A-RELATED"/>
    <property type="match status" value="1"/>
</dbReference>
<keyword evidence="5" id="KW-0378">Hydrolase</keyword>
<dbReference type="Gene3D" id="2.40.70.10">
    <property type="entry name" value="Acid Proteases"/>
    <property type="match status" value="2"/>
</dbReference>
<dbReference type="InterPro" id="IPR033121">
    <property type="entry name" value="PEPTIDASE_A1"/>
</dbReference>
<dbReference type="InterPro" id="IPR021109">
    <property type="entry name" value="Peptidase_aspartic_dom_sf"/>
</dbReference>
<evidence type="ECO:0000256" key="2">
    <source>
        <dbReference type="SAM" id="MobiDB-lite"/>
    </source>
</evidence>
<dbReference type="GO" id="GO:0000324">
    <property type="term" value="C:fungal-type vacuole"/>
    <property type="evidence" value="ECO:0007669"/>
    <property type="project" value="TreeGrafter"/>
</dbReference>
<keyword evidence="6" id="KW-1185">Reference proteome</keyword>
<feature type="compositionally biased region" description="Polar residues" evidence="2">
    <location>
        <begin position="602"/>
        <end position="614"/>
    </location>
</feature>